<organism evidence="1 2">
    <name type="scientific">Sporosarcina newyorkensis</name>
    <dbReference type="NCBI Taxonomy" id="759851"/>
    <lineage>
        <taxon>Bacteria</taxon>
        <taxon>Bacillati</taxon>
        <taxon>Bacillota</taxon>
        <taxon>Bacilli</taxon>
        <taxon>Bacillales</taxon>
        <taxon>Caryophanaceae</taxon>
        <taxon>Sporosarcina</taxon>
    </lineage>
</organism>
<name>A0A1T4YHS5_9BACL</name>
<reference evidence="2" key="1">
    <citation type="submission" date="2017-02" db="EMBL/GenBank/DDBJ databases">
        <authorList>
            <person name="Varghese N."/>
            <person name="Submissions S."/>
        </authorList>
    </citation>
    <scope>NUCLEOTIDE SEQUENCE [LARGE SCALE GENOMIC DNA]</scope>
    <source>
        <strain evidence="2">DSM 23966</strain>
    </source>
</reference>
<accession>A0A1T4YHS5</accession>
<gene>
    <name evidence="1" type="ORF">SAMN04244570_2680</name>
</gene>
<protein>
    <recommendedName>
        <fullName evidence="3">ATPase</fullName>
    </recommendedName>
</protein>
<dbReference type="Gene3D" id="3.40.50.300">
    <property type="entry name" value="P-loop containing nucleotide triphosphate hydrolases"/>
    <property type="match status" value="1"/>
</dbReference>
<evidence type="ECO:0000313" key="2">
    <source>
        <dbReference type="Proteomes" id="UP000190042"/>
    </source>
</evidence>
<evidence type="ECO:0000313" key="1">
    <source>
        <dbReference type="EMBL" id="SKB01329.1"/>
    </source>
</evidence>
<evidence type="ECO:0008006" key="3">
    <source>
        <dbReference type="Google" id="ProtNLM"/>
    </source>
</evidence>
<dbReference type="InterPro" id="IPR027417">
    <property type="entry name" value="P-loop_NTPase"/>
</dbReference>
<keyword evidence="2" id="KW-1185">Reference proteome</keyword>
<dbReference type="EMBL" id="FUYJ01000005">
    <property type="protein sequence ID" value="SKB01329.1"/>
    <property type="molecule type" value="Genomic_DNA"/>
</dbReference>
<dbReference type="NCBIfam" id="NF041815">
    <property type="entry name" value="Avs4"/>
    <property type="match status" value="1"/>
</dbReference>
<dbReference type="Proteomes" id="UP000190042">
    <property type="component" value="Unassembled WGS sequence"/>
</dbReference>
<dbReference type="RefSeq" id="WP_078817948.1">
    <property type="nucleotide sequence ID" value="NZ_FUYJ01000005.1"/>
</dbReference>
<dbReference type="SUPFAM" id="SSF52540">
    <property type="entry name" value="P-loop containing nucleoside triphosphate hydrolases"/>
    <property type="match status" value="1"/>
</dbReference>
<sequence>MIKPDWNIFKAKFSENPQSNFEWLCYLLFCLEFGKDFGVFRYKNQSGIETNPISIDEEVIGWQAKFYETTLSNNKSELISTLTKSKRDYPDINKIIFYTNQEWGQSHTSEKPEQNDPQAKIDIETKAIQLEIQVVWRTASFFESPFVTLENELIAKHFFSFEKSIIQLLREKKFHTEAILENIQTFINYKDETLEINRSNLLQDILGQIEQEQVLIVTGMGGVGKTAVIKKLYENVKENTPFYVFKASEFEISNINSLFDGYSFNDFIDVHKEDERKLIVVDSAEKILDLEKTDPFNEFISTLIKHKWKIIFTARSNYLSDLDMQFIDHYKVKPFKFYVDALSMKELVEYAQEYDFNLPSDEKLLEVLRNPFYLNEYLRFYDNEEVVDYLIFKEKLWSKLIKKSKPNREQCFMKIAFQRANEGQFFISPNYDETTVSLLVHDGILGYEVAGYFITHDIYEEWALEKVIESEYIKRVSLHDFFNKIGESLPIRRSFRKWVSDKLLIEDSSVESLIEEVFEIEDIPYFWKDEVLVSVLLSPYSDYFIDLFEKELLENDHKWLKRVTFLLRVACKEVDEDYLKLIGIDKYSISAMKYIITKPKGHGWESVIKLIYKYKDPFEIETVNYILPVIYEWNNKFKNGETTRLAALIALKYYEVIIEKDNHAYRGNDTEEKIIQTILYGASEINNELSAVFSEVIKNNWRKYRDPYYTLINAILSRLGDNQEVLKISPNYVLQLAELYWVKPTEVPHPFYNSGLDIADDFSIDESKSNYYPSSAYQTPIYWLLKYSFKETVDFVLRFVNETVESYVDSDLAKGEVEEIEVNINDKVIKQYISNRLWNAFRGTQGSPEIFESIHMALEKFLLERAVHTDSEILENILLYLIENSRSASITAIVSSVVLANPEKTFNIAKVLFKTKEFFFYDSSRKVLDQTAKSLFSIGYGLNYKYEIHKKERIDSCDDKHREKTLEMMVLMYQFFRNEDTPDDEATKRMEELWAIFDKYYEDIENPYFLEDKTWRLFLARMDRRKMNPTVEKVDQGVQIDFNPEIDPDLMEYSESALQKSSEATKYLPLRVWADYKWNNDVKSNEYTKYEENPLLALKEIREMFEELGNGYNEDYIFAKGIPAYVCAVLLRDYFSLLSQTDKDFCKEVTLTFASSSLMPNYAYQIGDGVEAAISSLPVLLKYFPEEKETIKCILLFTLFDNHPMGISVEFANYSTKTILNELWALNFEDAQSLLLGYLYLKPKYEDMKEQLRIEGFKNYQRVNVEEYFLEKFSEKYEVYVEKVIDNTITLEEIGDINNIHPRILKTAFQLIPLETNDDVHKYLIQNIITIFAEKLLLNDRSNRMDYEVSHDFMIKLVEIILSSSSEDIPEYLRQFILKFNNSESIADLFKEFIYVQDKLKKYDNFWLVWELFYEKVVELNNKGKNSYYNSSIIKSYLFADVLWNENASEWHTLNNQNKRFLMKVTREIGDSPAVLYSIIKLLNGIGQRFINSGITWISHMLLEHQSLWNIELEDHTVYYLENVIKSYIHINKEKIRREVGLKREVLIILDFLVEKGSVAGYMLRESIL</sequence>
<proteinExistence type="predicted"/>